<evidence type="ECO:0000256" key="3">
    <source>
        <dbReference type="ARBA" id="ARBA00023125"/>
    </source>
</evidence>
<dbReference type="InterPro" id="IPR052021">
    <property type="entry name" value="Type-I_RS_S_subunit"/>
</dbReference>
<gene>
    <name evidence="5" type="ORF">H6F99_14265</name>
</gene>
<organism evidence="5 6">
    <name type="scientific">Aphanizomenon flos-aquae FACHB-1040</name>
    <dbReference type="NCBI Taxonomy" id="2692887"/>
    <lineage>
        <taxon>Bacteria</taxon>
        <taxon>Bacillati</taxon>
        <taxon>Cyanobacteriota</taxon>
        <taxon>Cyanophyceae</taxon>
        <taxon>Nostocales</taxon>
        <taxon>Aphanizomenonaceae</taxon>
        <taxon>Aphanizomenon</taxon>
    </lineage>
</organism>
<comment type="similarity">
    <text evidence="1">Belongs to the type-I restriction system S methylase family.</text>
</comment>
<keyword evidence="6" id="KW-1185">Reference proteome</keyword>
<evidence type="ECO:0000256" key="1">
    <source>
        <dbReference type="ARBA" id="ARBA00010923"/>
    </source>
</evidence>
<name>A0ABR8C028_APHFL</name>
<dbReference type="PANTHER" id="PTHR30408:SF12">
    <property type="entry name" value="TYPE I RESTRICTION ENZYME MJAVIII SPECIFICITY SUBUNIT"/>
    <property type="match status" value="1"/>
</dbReference>
<dbReference type="EMBL" id="JACJQT010000035">
    <property type="protein sequence ID" value="MBD2279411.1"/>
    <property type="molecule type" value="Genomic_DNA"/>
</dbReference>
<evidence type="ECO:0000256" key="2">
    <source>
        <dbReference type="ARBA" id="ARBA00022747"/>
    </source>
</evidence>
<evidence type="ECO:0000313" key="6">
    <source>
        <dbReference type="Proteomes" id="UP000606721"/>
    </source>
</evidence>
<evidence type="ECO:0000259" key="4">
    <source>
        <dbReference type="Pfam" id="PF01420"/>
    </source>
</evidence>
<reference evidence="5 6" key="1">
    <citation type="journal article" date="2020" name="ISME J.">
        <title>Comparative genomics reveals insights into cyanobacterial evolution and habitat adaptation.</title>
        <authorList>
            <person name="Chen M.Y."/>
            <person name="Teng W.K."/>
            <person name="Zhao L."/>
            <person name="Hu C.X."/>
            <person name="Zhou Y.K."/>
            <person name="Han B.P."/>
            <person name="Song L.R."/>
            <person name="Shu W.S."/>
        </authorList>
    </citation>
    <scope>NUCLEOTIDE SEQUENCE [LARGE SCALE GENOMIC DNA]</scope>
    <source>
        <strain evidence="5 6">FACHB-1040</strain>
    </source>
</reference>
<keyword evidence="5" id="KW-0540">Nuclease</keyword>
<dbReference type="PANTHER" id="PTHR30408">
    <property type="entry name" value="TYPE-1 RESTRICTION ENZYME ECOKI SPECIFICITY PROTEIN"/>
    <property type="match status" value="1"/>
</dbReference>
<dbReference type="Gene3D" id="1.10.287.1120">
    <property type="entry name" value="Bipartite methylase S protein"/>
    <property type="match status" value="1"/>
</dbReference>
<accession>A0ABR8C028</accession>
<evidence type="ECO:0000313" key="5">
    <source>
        <dbReference type="EMBL" id="MBD2279411.1"/>
    </source>
</evidence>
<dbReference type="Pfam" id="PF01420">
    <property type="entry name" value="Methylase_S"/>
    <property type="match status" value="1"/>
</dbReference>
<proteinExistence type="inferred from homology"/>
<dbReference type="GO" id="GO:0004519">
    <property type="term" value="F:endonuclease activity"/>
    <property type="evidence" value="ECO:0007669"/>
    <property type="project" value="UniProtKB-KW"/>
</dbReference>
<sequence length="63" mass="7414">MNLTDLYNFEIALPPKEEQYLIVEVLKTHQQRINAEEAYLNKLKLQKQGLMQDLLTGKVRVKN</sequence>
<dbReference type="RefSeq" id="WP_190383376.1">
    <property type="nucleotide sequence ID" value="NZ_JACJQT010000035.1"/>
</dbReference>
<dbReference type="InterPro" id="IPR044946">
    <property type="entry name" value="Restrct_endonuc_typeI_TRD_sf"/>
</dbReference>
<feature type="domain" description="Type I restriction modification DNA specificity" evidence="4">
    <location>
        <begin position="2"/>
        <end position="44"/>
    </location>
</feature>
<keyword evidence="5" id="KW-0378">Hydrolase</keyword>
<dbReference type="Gene3D" id="3.90.220.20">
    <property type="entry name" value="DNA methylase specificity domains"/>
    <property type="match status" value="1"/>
</dbReference>
<keyword evidence="3" id="KW-0238">DNA-binding</keyword>
<dbReference type="Proteomes" id="UP000606721">
    <property type="component" value="Unassembled WGS sequence"/>
</dbReference>
<comment type="caution">
    <text evidence="5">The sequence shown here is derived from an EMBL/GenBank/DDBJ whole genome shotgun (WGS) entry which is preliminary data.</text>
</comment>
<protein>
    <submittedName>
        <fullName evidence="5">Restriction endonuclease subunit S</fullName>
    </submittedName>
</protein>
<dbReference type="SUPFAM" id="SSF116734">
    <property type="entry name" value="DNA methylase specificity domain"/>
    <property type="match status" value="1"/>
</dbReference>
<dbReference type="InterPro" id="IPR000055">
    <property type="entry name" value="Restrct_endonuc_typeI_TRD"/>
</dbReference>
<keyword evidence="5" id="KW-0255">Endonuclease</keyword>
<keyword evidence="2" id="KW-0680">Restriction system</keyword>